<name>A0A967EV57_9PROT</name>
<accession>A0A967EV57</accession>
<feature type="transmembrane region" description="Helical" evidence="7">
    <location>
        <begin position="280"/>
        <end position="305"/>
    </location>
</feature>
<feature type="transmembrane region" description="Helical" evidence="7">
    <location>
        <begin position="20"/>
        <end position="40"/>
    </location>
</feature>
<dbReference type="InterPro" id="IPR003838">
    <property type="entry name" value="ABC3_permease_C"/>
</dbReference>
<evidence type="ECO:0000256" key="1">
    <source>
        <dbReference type="ARBA" id="ARBA00004651"/>
    </source>
</evidence>
<proteinExistence type="inferred from homology"/>
<keyword evidence="11" id="KW-1185">Reference proteome</keyword>
<evidence type="ECO:0000313" key="11">
    <source>
        <dbReference type="Proteomes" id="UP000761264"/>
    </source>
</evidence>
<evidence type="ECO:0000256" key="4">
    <source>
        <dbReference type="ARBA" id="ARBA00022692"/>
    </source>
</evidence>
<keyword evidence="5 7" id="KW-1133">Transmembrane helix</keyword>
<evidence type="ECO:0000313" key="10">
    <source>
        <dbReference type="EMBL" id="NIA68181.1"/>
    </source>
</evidence>
<dbReference type="RefSeq" id="WP_167222520.1">
    <property type="nucleotide sequence ID" value="NZ_JAAQPH010000004.1"/>
</dbReference>
<comment type="subcellular location">
    <subcellularLocation>
        <location evidence="1">Cell membrane</location>
        <topology evidence="1">Multi-pass membrane protein</topology>
    </subcellularLocation>
</comment>
<feature type="domain" description="ABC3 transporter permease C-terminal" evidence="8">
    <location>
        <begin position="286"/>
        <end position="406"/>
    </location>
</feature>
<dbReference type="PANTHER" id="PTHR30489">
    <property type="entry name" value="LIPOPROTEIN-RELEASING SYSTEM TRANSMEMBRANE PROTEIN LOLE"/>
    <property type="match status" value="1"/>
</dbReference>
<evidence type="ECO:0000256" key="7">
    <source>
        <dbReference type="SAM" id="Phobius"/>
    </source>
</evidence>
<keyword evidence="3" id="KW-1003">Cell membrane</keyword>
<feature type="domain" description="MacB-like periplasmic core" evidence="9">
    <location>
        <begin position="19"/>
        <end position="254"/>
    </location>
</feature>
<gene>
    <name evidence="10" type="ORF">HBA54_06215</name>
</gene>
<keyword evidence="4 7" id="KW-0812">Transmembrane</keyword>
<evidence type="ECO:0000256" key="6">
    <source>
        <dbReference type="ARBA" id="ARBA00023136"/>
    </source>
</evidence>
<evidence type="ECO:0000256" key="5">
    <source>
        <dbReference type="ARBA" id="ARBA00022989"/>
    </source>
</evidence>
<sequence length="414" mass="44997">MRLLLDIALGHLRNRKRQTVVSLLGVGLGVGFFIAIAAMMQGFQNYFIDKIIDVSPHIEMKDEYRNPPLQPVERLYAGGAVGLTGVKPKDEPRGIKQGRAKVAELELLPGVKASGYLSGEIILRYGAKDVSGTVVGIEPERERQVSKLENDLIAGALDNLYTTANGLLVGEGVAHKLGARMGDTITALTAAGVILKMKIVGIFNTGIVELDNFRVYTLLKKAQVLQDRPNVVNRIRLRLDDVNQAEALARRIEQRYGYRSESWQEANQNVLGIFVIQNGIMYSTTGAILVVAAFGIFNIISTVVLEKTRDIAILKSLGFTSGDVELIFVAEGLLVGVAGALLGWVLGYGMTEALGTIDLKTEGFIRAEGFILHYSPWHYIISALMAIGAATFAAYLPARKAARVYPVDIIRSAA</sequence>
<evidence type="ECO:0000256" key="2">
    <source>
        <dbReference type="ARBA" id="ARBA00005236"/>
    </source>
</evidence>
<organism evidence="10 11">
    <name type="scientific">Pelagibius litoralis</name>
    <dbReference type="NCBI Taxonomy" id="374515"/>
    <lineage>
        <taxon>Bacteria</taxon>
        <taxon>Pseudomonadati</taxon>
        <taxon>Pseudomonadota</taxon>
        <taxon>Alphaproteobacteria</taxon>
        <taxon>Rhodospirillales</taxon>
        <taxon>Rhodovibrionaceae</taxon>
        <taxon>Pelagibius</taxon>
    </lineage>
</organism>
<dbReference type="GO" id="GO:0098797">
    <property type="term" value="C:plasma membrane protein complex"/>
    <property type="evidence" value="ECO:0007669"/>
    <property type="project" value="TreeGrafter"/>
</dbReference>
<protein>
    <submittedName>
        <fullName evidence="10">ABC transporter permease</fullName>
    </submittedName>
</protein>
<keyword evidence="6 7" id="KW-0472">Membrane</keyword>
<feature type="transmembrane region" description="Helical" evidence="7">
    <location>
        <begin position="326"/>
        <end position="346"/>
    </location>
</feature>
<feature type="transmembrane region" description="Helical" evidence="7">
    <location>
        <begin position="377"/>
        <end position="396"/>
    </location>
</feature>
<evidence type="ECO:0000256" key="3">
    <source>
        <dbReference type="ARBA" id="ARBA00022475"/>
    </source>
</evidence>
<dbReference type="Proteomes" id="UP000761264">
    <property type="component" value="Unassembled WGS sequence"/>
</dbReference>
<comment type="similarity">
    <text evidence="2">Belongs to the ABC-4 integral membrane protein family. LolC/E subfamily.</text>
</comment>
<evidence type="ECO:0000259" key="9">
    <source>
        <dbReference type="Pfam" id="PF12704"/>
    </source>
</evidence>
<dbReference type="Pfam" id="PF12704">
    <property type="entry name" value="MacB_PCD"/>
    <property type="match status" value="1"/>
</dbReference>
<dbReference type="InterPro" id="IPR051447">
    <property type="entry name" value="Lipoprotein-release_system"/>
</dbReference>
<comment type="caution">
    <text evidence="10">The sequence shown here is derived from an EMBL/GenBank/DDBJ whole genome shotgun (WGS) entry which is preliminary data.</text>
</comment>
<dbReference type="EMBL" id="JAAQPH010000004">
    <property type="protein sequence ID" value="NIA68181.1"/>
    <property type="molecule type" value="Genomic_DNA"/>
</dbReference>
<dbReference type="InterPro" id="IPR025857">
    <property type="entry name" value="MacB_PCD"/>
</dbReference>
<dbReference type="PANTHER" id="PTHR30489:SF0">
    <property type="entry name" value="LIPOPROTEIN-RELEASING SYSTEM TRANSMEMBRANE PROTEIN LOLE"/>
    <property type="match status" value="1"/>
</dbReference>
<dbReference type="GO" id="GO:0044874">
    <property type="term" value="P:lipoprotein localization to outer membrane"/>
    <property type="evidence" value="ECO:0007669"/>
    <property type="project" value="TreeGrafter"/>
</dbReference>
<reference evidence="10" key="1">
    <citation type="submission" date="2020-03" db="EMBL/GenBank/DDBJ databases">
        <title>Genome of Pelagibius litoralis DSM 21314T.</title>
        <authorList>
            <person name="Wang G."/>
        </authorList>
    </citation>
    <scope>NUCLEOTIDE SEQUENCE</scope>
    <source>
        <strain evidence="10">DSM 21314</strain>
    </source>
</reference>
<dbReference type="Pfam" id="PF02687">
    <property type="entry name" value="FtsX"/>
    <property type="match status" value="1"/>
</dbReference>
<evidence type="ECO:0000259" key="8">
    <source>
        <dbReference type="Pfam" id="PF02687"/>
    </source>
</evidence>
<dbReference type="AlphaFoldDB" id="A0A967EV57"/>